<accession>A0ABW7X4C6</accession>
<sequence length="79" mass="8315">MAIAAAFDADVFCAAFAVDCASEASVCAEFAALSARLVAEFRFAPMASTPAKDCMTLDMIDACADAQVTFCRLRIEPPV</sequence>
<organism evidence="1 2">
    <name type="scientific">Nocardia xishanensis</name>
    <dbReference type="NCBI Taxonomy" id="238964"/>
    <lineage>
        <taxon>Bacteria</taxon>
        <taxon>Bacillati</taxon>
        <taxon>Actinomycetota</taxon>
        <taxon>Actinomycetes</taxon>
        <taxon>Mycobacteriales</taxon>
        <taxon>Nocardiaceae</taxon>
        <taxon>Nocardia</taxon>
    </lineage>
</organism>
<reference evidence="1 2" key="1">
    <citation type="submission" date="2024-10" db="EMBL/GenBank/DDBJ databases">
        <title>The Natural Products Discovery Center: Release of the First 8490 Sequenced Strains for Exploring Actinobacteria Biosynthetic Diversity.</title>
        <authorList>
            <person name="Kalkreuter E."/>
            <person name="Kautsar S.A."/>
            <person name="Yang D."/>
            <person name="Bader C.D."/>
            <person name="Teijaro C.N."/>
            <person name="Fluegel L."/>
            <person name="Davis C.M."/>
            <person name="Simpson J.R."/>
            <person name="Lauterbach L."/>
            <person name="Steele A.D."/>
            <person name="Gui C."/>
            <person name="Meng S."/>
            <person name="Li G."/>
            <person name="Viehrig K."/>
            <person name="Ye F."/>
            <person name="Su P."/>
            <person name="Kiefer A.F."/>
            <person name="Nichols A."/>
            <person name="Cepeda A.J."/>
            <person name="Yan W."/>
            <person name="Fan B."/>
            <person name="Jiang Y."/>
            <person name="Adhikari A."/>
            <person name="Zheng C.-J."/>
            <person name="Schuster L."/>
            <person name="Cowan T.M."/>
            <person name="Smanski M.J."/>
            <person name="Chevrette M.G."/>
            <person name="De Carvalho L.P.S."/>
            <person name="Shen B."/>
        </authorList>
    </citation>
    <scope>NUCLEOTIDE SEQUENCE [LARGE SCALE GENOMIC DNA]</scope>
    <source>
        <strain evidence="1 2">NPDC019275</strain>
    </source>
</reference>
<dbReference type="EMBL" id="JBIRYO010000014">
    <property type="protein sequence ID" value="MFI2475960.1"/>
    <property type="molecule type" value="Genomic_DNA"/>
</dbReference>
<name>A0ABW7X4C6_9NOCA</name>
<keyword evidence="2" id="KW-1185">Reference proteome</keyword>
<evidence type="ECO:0000313" key="1">
    <source>
        <dbReference type="EMBL" id="MFI2475960.1"/>
    </source>
</evidence>
<dbReference type="Proteomes" id="UP001611415">
    <property type="component" value="Unassembled WGS sequence"/>
</dbReference>
<comment type="caution">
    <text evidence="1">The sequence shown here is derived from an EMBL/GenBank/DDBJ whole genome shotgun (WGS) entry which is preliminary data.</text>
</comment>
<protein>
    <submittedName>
        <fullName evidence="1">Uncharacterized protein</fullName>
    </submittedName>
</protein>
<gene>
    <name evidence="1" type="ORF">ACH49W_21510</name>
</gene>
<dbReference type="RefSeq" id="WP_397093284.1">
    <property type="nucleotide sequence ID" value="NZ_JBIRYO010000014.1"/>
</dbReference>
<proteinExistence type="predicted"/>
<evidence type="ECO:0000313" key="2">
    <source>
        <dbReference type="Proteomes" id="UP001611415"/>
    </source>
</evidence>